<sequence>MASKNKFGFDDLTPDKAPRPRKRNLGPMGAAVRDAAENLTETTNVKMEQRKQNATDAKAYRRAQEAGLVLVNLELDAVKTDDLPRDRLDLGDVAKSNEMEELMASIAARGQREPIEVYSDGAGGYQLKKGWRRLTALRQLLAKTGDDAFATVTARIAQSSEERVAQYIDMVEENIIREDLTFAEMAQLAITAAQDPALGLATTDAAVARLYSSLHKMKRSYIRSFIYLLETLGEAVDWPKAISRNLGVDVARKLRAEPARLPELISALDRCLNKDEQTAAFQGFVAADGVKPVGDKRPVAPKQKFEFHVGEMKVTARNGELRIVEGRDFTGVPKADLERAVHALADVLSKG</sequence>
<dbReference type="SUPFAM" id="SSF110849">
    <property type="entry name" value="ParB/Sulfiredoxin"/>
    <property type="match status" value="1"/>
</dbReference>
<dbReference type="Gene3D" id="3.90.1530.30">
    <property type="match status" value="1"/>
</dbReference>
<feature type="compositionally biased region" description="Basic and acidic residues" evidence="1">
    <location>
        <begin position="7"/>
        <end position="18"/>
    </location>
</feature>
<dbReference type="PANTHER" id="PTHR33375">
    <property type="entry name" value="CHROMOSOME-PARTITIONING PROTEIN PARB-RELATED"/>
    <property type="match status" value="1"/>
</dbReference>
<organism evidence="3 4">
    <name type="scientific">Amylibacter marinus</name>
    <dbReference type="NCBI Taxonomy" id="1475483"/>
    <lineage>
        <taxon>Bacteria</taxon>
        <taxon>Pseudomonadati</taxon>
        <taxon>Pseudomonadota</taxon>
        <taxon>Alphaproteobacteria</taxon>
        <taxon>Rhodobacterales</taxon>
        <taxon>Paracoccaceae</taxon>
        <taxon>Amylibacter</taxon>
    </lineage>
</organism>
<accession>A0ABQ5VY14</accession>
<dbReference type="InterPro" id="IPR050336">
    <property type="entry name" value="Chromosome_partition/occlusion"/>
</dbReference>
<dbReference type="InterPro" id="IPR037972">
    <property type="entry name" value="RepB_N"/>
</dbReference>
<comment type="caution">
    <text evidence="3">The sequence shown here is derived from an EMBL/GenBank/DDBJ whole genome shotgun (WGS) entry which is preliminary data.</text>
</comment>
<evidence type="ECO:0000256" key="1">
    <source>
        <dbReference type="SAM" id="MobiDB-lite"/>
    </source>
</evidence>
<evidence type="ECO:0000313" key="4">
    <source>
        <dbReference type="Proteomes" id="UP001156694"/>
    </source>
</evidence>
<name>A0ABQ5VY14_9RHOB</name>
<dbReference type="CDD" id="cd16405">
    <property type="entry name" value="RepB_like_N"/>
    <property type="match status" value="1"/>
</dbReference>
<dbReference type="RefSeq" id="WP_284379263.1">
    <property type="nucleotide sequence ID" value="NZ_BSNN01000007.1"/>
</dbReference>
<reference evidence="4" key="1">
    <citation type="journal article" date="2019" name="Int. J. Syst. Evol. Microbiol.">
        <title>The Global Catalogue of Microorganisms (GCM) 10K type strain sequencing project: providing services to taxonomists for standard genome sequencing and annotation.</title>
        <authorList>
            <consortium name="The Broad Institute Genomics Platform"/>
            <consortium name="The Broad Institute Genome Sequencing Center for Infectious Disease"/>
            <person name="Wu L."/>
            <person name="Ma J."/>
        </authorList>
    </citation>
    <scope>NUCLEOTIDE SEQUENCE [LARGE SCALE GENOMIC DNA]</scope>
    <source>
        <strain evidence="4">NBRC 110140</strain>
    </source>
</reference>
<proteinExistence type="predicted"/>
<dbReference type="InterPro" id="IPR003115">
    <property type="entry name" value="ParB_N"/>
</dbReference>
<dbReference type="PANTHER" id="PTHR33375:SF1">
    <property type="entry name" value="CHROMOSOME-PARTITIONING PROTEIN PARB-RELATED"/>
    <property type="match status" value="1"/>
</dbReference>
<dbReference type="Proteomes" id="UP001156694">
    <property type="component" value="Unassembled WGS sequence"/>
</dbReference>
<evidence type="ECO:0000313" key="3">
    <source>
        <dbReference type="EMBL" id="GLQ35983.1"/>
    </source>
</evidence>
<feature type="domain" description="ParB-like N-terminal" evidence="2">
    <location>
        <begin position="76"/>
        <end position="144"/>
    </location>
</feature>
<evidence type="ECO:0000259" key="2">
    <source>
        <dbReference type="Pfam" id="PF02195"/>
    </source>
</evidence>
<feature type="region of interest" description="Disordered" evidence="1">
    <location>
        <begin position="1"/>
        <end position="30"/>
    </location>
</feature>
<dbReference type="EMBL" id="BSNN01000007">
    <property type="protein sequence ID" value="GLQ35983.1"/>
    <property type="molecule type" value="Genomic_DNA"/>
</dbReference>
<dbReference type="InterPro" id="IPR036086">
    <property type="entry name" value="ParB/Sulfiredoxin_sf"/>
</dbReference>
<gene>
    <name evidence="3" type="primary">repB</name>
    <name evidence="3" type="ORF">GCM10007939_22670</name>
</gene>
<protein>
    <submittedName>
        <fullName evidence="3">Chromosome partitioning protein ParB</fullName>
    </submittedName>
</protein>
<keyword evidence="4" id="KW-1185">Reference proteome</keyword>
<dbReference type="Pfam" id="PF02195">
    <property type="entry name" value="ParB_N"/>
    <property type="match status" value="1"/>
</dbReference>